<name>A0ABW5RZE9_9BACL</name>
<evidence type="ECO:0000256" key="9">
    <source>
        <dbReference type="ARBA" id="ARBA00047931"/>
    </source>
</evidence>
<sequence length="310" mass="33457">MTKIVPSIDELVGETPMVRLNRLPDPNGADIYAKLEYFNPTKSVKDRAALYMILDAERQGIITKGATIIEPTSGNMGIGLAMVAVARGYQAIIVMPDTMTQERINLLKAFGAEVVLTPGKDKMPGAIKKARQLADIMPNSYMPMQFENQANPEAHQKTTGVEIIKDIQTLNRPLRAFVGTAGTGGTVSGAGRALKDAFPDLTIHICEPAGSPVYTGGKPGRHKIVGTSPGFIPNTMDMSLIDEVIDVSDEDAYEMTRRLASEEGILCGPSSGASVYVALQVARRYKPNDVVVCVINDTGERYLSGDIFPR</sequence>
<evidence type="ECO:0000256" key="2">
    <source>
        <dbReference type="ARBA" id="ARBA00004962"/>
    </source>
</evidence>
<evidence type="ECO:0000256" key="1">
    <source>
        <dbReference type="ARBA" id="ARBA00001933"/>
    </source>
</evidence>
<evidence type="ECO:0000256" key="5">
    <source>
        <dbReference type="ARBA" id="ARBA00022605"/>
    </source>
</evidence>
<comment type="similarity">
    <text evidence="3 10">Belongs to the cysteine synthase/cystathionine beta-synthase family.</text>
</comment>
<dbReference type="EMBL" id="JBHUMQ010000001">
    <property type="protein sequence ID" value="MFD2692107.1"/>
    <property type="molecule type" value="Genomic_DNA"/>
</dbReference>
<keyword evidence="7 10" id="KW-0663">Pyridoxal phosphate</keyword>
<accession>A0ABW5RZE9</accession>
<dbReference type="Proteomes" id="UP001597399">
    <property type="component" value="Unassembled WGS sequence"/>
</dbReference>
<protein>
    <recommendedName>
        <fullName evidence="4 10">Cysteine synthase</fullName>
        <ecNumber evidence="4 10">2.5.1.47</ecNumber>
    </recommendedName>
</protein>
<dbReference type="SUPFAM" id="SSF53686">
    <property type="entry name" value="Tryptophan synthase beta subunit-like PLP-dependent enzymes"/>
    <property type="match status" value="1"/>
</dbReference>
<evidence type="ECO:0000256" key="10">
    <source>
        <dbReference type="RuleBase" id="RU003985"/>
    </source>
</evidence>
<dbReference type="InterPro" id="IPR001216">
    <property type="entry name" value="P-phosphate_BS"/>
</dbReference>
<keyword evidence="5 10" id="KW-0028">Amino-acid biosynthesis</keyword>
<dbReference type="RefSeq" id="WP_253058986.1">
    <property type="nucleotide sequence ID" value="NZ_JAMXWM010000003.1"/>
</dbReference>
<organism evidence="12 13">
    <name type="scientific">Sporolactobacillus shoreicorticis</name>
    <dbReference type="NCBI Taxonomy" id="1923877"/>
    <lineage>
        <taxon>Bacteria</taxon>
        <taxon>Bacillati</taxon>
        <taxon>Bacillota</taxon>
        <taxon>Bacilli</taxon>
        <taxon>Bacillales</taxon>
        <taxon>Sporolactobacillaceae</taxon>
        <taxon>Sporolactobacillus</taxon>
    </lineage>
</organism>
<dbReference type="GO" id="GO:0004124">
    <property type="term" value="F:cysteine synthase activity"/>
    <property type="evidence" value="ECO:0007669"/>
    <property type="project" value="UniProtKB-EC"/>
</dbReference>
<evidence type="ECO:0000259" key="11">
    <source>
        <dbReference type="Pfam" id="PF00291"/>
    </source>
</evidence>
<dbReference type="InterPro" id="IPR050214">
    <property type="entry name" value="Cys_Synth/Cystath_Beta-Synth"/>
</dbReference>
<evidence type="ECO:0000256" key="7">
    <source>
        <dbReference type="ARBA" id="ARBA00022898"/>
    </source>
</evidence>
<comment type="caution">
    <text evidence="12">The sequence shown here is derived from an EMBL/GenBank/DDBJ whole genome shotgun (WGS) entry which is preliminary data.</text>
</comment>
<evidence type="ECO:0000313" key="13">
    <source>
        <dbReference type="Proteomes" id="UP001597399"/>
    </source>
</evidence>
<evidence type="ECO:0000256" key="4">
    <source>
        <dbReference type="ARBA" id="ARBA00012681"/>
    </source>
</evidence>
<dbReference type="Gene3D" id="3.40.50.1100">
    <property type="match status" value="2"/>
</dbReference>
<dbReference type="CDD" id="cd01561">
    <property type="entry name" value="CBS_like"/>
    <property type="match status" value="1"/>
</dbReference>
<dbReference type="PROSITE" id="PS00901">
    <property type="entry name" value="CYS_SYNTHASE"/>
    <property type="match status" value="1"/>
</dbReference>
<feature type="domain" description="Tryptophan synthase beta chain-like PALP" evidence="11">
    <location>
        <begin position="9"/>
        <end position="297"/>
    </location>
</feature>
<evidence type="ECO:0000256" key="3">
    <source>
        <dbReference type="ARBA" id="ARBA00007103"/>
    </source>
</evidence>
<dbReference type="InterPro" id="IPR005859">
    <property type="entry name" value="CysK"/>
</dbReference>
<evidence type="ECO:0000313" key="12">
    <source>
        <dbReference type="EMBL" id="MFD2692107.1"/>
    </source>
</evidence>
<dbReference type="EC" id="2.5.1.47" evidence="4 10"/>
<keyword evidence="8 10" id="KW-0198">Cysteine biosynthesis</keyword>
<comment type="catalytic activity">
    <reaction evidence="9 10">
        <text>O-acetyl-L-serine + hydrogen sulfide = L-cysteine + acetate</text>
        <dbReference type="Rhea" id="RHEA:14829"/>
        <dbReference type="ChEBI" id="CHEBI:29919"/>
        <dbReference type="ChEBI" id="CHEBI:30089"/>
        <dbReference type="ChEBI" id="CHEBI:35235"/>
        <dbReference type="ChEBI" id="CHEBI:58340"/>
        <dbReference type="EC" id="2.5.1.47"/>
    </reaction>
</comment>
<comment type="pathway">
    <text evidence="2">Amino-acid biosynthesis; L-cysteine biosynthesis; L-cysteine from L-serine: step 2/2.</text>
</comment>
<comment type="cofactor">
    <cofactor evidence="1 10">
        <name>pyridoxal 5'-phosphate</name>
        <dbReference type="ChEBI" id="CHEBI:597326"/>
    </cofactor>
</comment>
<keyword evidence="6 10" id="KW-0808">Transferase</keyword>
<dbReference type="PANTHER" id="PTHR10314">
    <property type="entry name" value="CYSTATHIONINE BETA-SYNTHASE"/>
    <property type="match status" value="1"/>
</dbReference>
<proteinExistence type="inferred from homology"/>
<dbReference type="NCBIfam" id="TIGR01139">
    <property type="entry name" value="cysK"/>
    <property type="match status" value="1"/>
</dbReference>
<dbReference type="Pfam" id="PF00291">
    <property type="entry name" value="PALP"/>
    <property type="match status" value="1"/>
</dbReference>
<evidence type="ECO:0000256" key="6">
    <source>
        <dbReference type="ARBA" id="ARBA00022679"/>
    </source>
</evidence>
<dbReference type="InterPro" id="IPR001926">
    <property type="entry name" value="TrpB-like_PALP"/>
</dbReference>
<keyword evidence="13" id="KW-1185">Reference proteome</keyword>
<dbReference type="InterPro" id="IPR036052">
    <property type="entry name" value="TrpB-like_PALP_sf"/>
</dbReference>
<evidence type="ECO:0000256" key="8">
    <source>
        <dbReference type="ARBA" id="ARBA00023192"/>
    </source>
</evidence>
<dbReference type="InterPro" id="IPR005856">
    <property type="entry name" value="Cys_synth"/>
</dbReference>
<reference evidence="13" key="1">
    <citation type="journal article" date="2019" name="Int. J. Syst. Evol. Microbiol.">
        <title>The Global Catalogue of Microorganisms (GCM) 10K type strain sequencing project: providing services to taxonomists for standard genome sequencing and annotation.</title>
        <authorList>
            <consortium name="The Broad Institute Genomics Platform"/>
            <consortium name="The Broad Institute Genome Sequencing Center for Infectious Disease"/>
            <person name="Wu L."/>
            <person name="Ma J."/>
        </authorList>
    </citation>
    <scope>NUCLEOTIDE SEQUENCE [LARGE SCALE GENOMIC DNA]</scope>
    <source>
        <strain evidence="13">TISTR 2466</strain>
    </source>
</reference>
<gene>
    <name evidence="12" type="primary">cysK</name>
    <name evidence="12" type="ORF">ACFSUE_00395</name>
</gene>
<dbReference type="NCBIfam" id="TIGR01136">
    <property type="entry name" value="cysKM"/>
    <property type="match status" value="1"/>
</dbReference>